<dbReference type="PIRSF" id="PIRSF001191">
    <property type="entry name" value="Peptidase_M10A_matrix"/>
    <property type="match status" value="1"/>
</dbReference>
<dbReference type="CDD" id="cd00094">
    <property type="entry name" value="HX"/>
    <property type="match status" value="1"/>
</dbReference>
<feature type="binding site" evidence="17">
    <location>
        <position position="183"/>
    </location>
    <ligand>
        <name>Zn(2+)</name>
        <dbReference type="ChEBI" id="CHEBI:29105"/>
        <label>1</label>
    </ligand>
</feature>
<dbReference type="CDD" id="cd04278">
    <property type="entry name" value="ZnMc_MMP"/>
    <property type="match status" value="1"/>
</dbReference>
<evidence type="ECO:0000256" key="9">
    <source>
        <dbReference type="ARBA" id="ARBA00022801"/>
    </source>
</evidence>
<keyword evidence="12" id="KW-0482">Metalloprotease</keyword>
<feature type="binding site" evidence="17">
    <location>
        <position position="168"/>
    </location>
    <ligand>
        <name>Zn(2+)</name>
        <dbReference type="ChEBI" id="CHEBI:29105"/>
        <label>1</label>
    </ligand>
</feature>
<feature type="binding site" evidence="17">
    <location>
        <position position="199"/>
    </location>
    <ligand>
        <name>Ca(2+)</name>
        <dbReference type="ChEBI" id="CHEBI:29108"/>
        <label>3</label>
    </ligand>
</feature>
<evidence type="ECO:0000256" key="3">
    <source>
        <dbReference type="ARBA" id="ARBA00022525"/>
    </source>
</evidence>
<evidence type="ECO:0000256" key="14">
    <source>
        <dbReference type="ARBA" id="ARBA00023157"/>
    </source>
</evidence>
<dbReference type="GO" id="GO:0006508">
    <property type="term" value="P:proteolysis"/>
    <property type="evidence" value="ECO:0007669"/>
    <property type="project" value="UniProtKB-KW"/>
</dbReference>
<evidence type="ECO:0000256" key="2">
    <source>
        <dbReference type="ARBA" id="ARBA00010370"/>
    </source>
</evidence>
<evidence type="ECO:0000256" key="4">
    <source>
        <dbReference type="ARBA" id="ARBA00022530"/>
    </source>
</evidence>
<evidence type="ECO:0000256" key="10">
    <source>
        <dbReference type="ARBA" id="ARBA00022833"/>
    </source>
</evidence>
<dbReference type="SMART" id="SM00120">
    <property type="entry name" value="HX"/>
    <property type="match status" value="4"/>
</dbReference>
<evidence type="ECO:0000256" key="5">
    <source>
        <dbReference type="ARBA" id="ARBA00022670"/>
    </source>
</evidence>
<name>A0A8C5Q962_9ANUR</name>
<feature type="binding site" evidence="17">
    <location>
        <position position="278"/>
    </location>
    <ligand>
        <name>Ca(2+)</name>
        <dbReference type="ChEBI" id="CHEBI:29108"/>
        <label>4</label>
    </ligand>
</feature>
<dbReference type="GO" id="GO:0031012">
    <property type="term" value="C:extracellular matrix"/>
    <property type="evidence" value="ECO:0007669"/>
    <property type="project" value="InterPro"/>
</dbReference>
<dbReference type="PRINTS" id="PR00138">
    <property type="entry name" value="MATRIXIN"/>
</dbReference>
<evidence type="ECO:0000256" key="15">
    <source>
        <dbReference type="PIRSR" id="PIRSR001191-1"/>
    </source>
</evidence>
<dbReference type="SUPFAM" id="SSF50923">
    <property type="entry name" value="Hemopexin-like domain"/>
    <property type="match status" value="1"/>
</dbReference>
<keyword evidence="8" id="KW-0677">Repeat</keyword>
<keyword evidence="13" id="KW-0865">Zymogen</keyword>
<feature type="binding site" evidence="17">
    <location>
        <position position="202"/>
    </location>
    <ligand>
        <name>Ca(2+)</name>
        <dbReference type="ChEBI" id="CHEBI:29108"/>
        <label>3</label>
    </ligand>
</feature>
<dbReference type="InterPro" id="IPR018487">
    <property type="entry name" value="Hemopexin-like_repeat"/>
</dbReference>
<evidence type="ECO:0000256" key="20">
    <source>
        <dbReference type="PROSITE-ProRule" id="PRU01011"/>
    </source>
</evidence>
<evidence type="ECO:0000256" key="8">
    <source>
        <dbReference type="ARBA" id="ARBA00022737"/>
    </source>
</evidence>
<dbReference type="GO" id="GO:0008270">
    <property type="term" value="F:zinc ion binding"/>
    <property type="evidence" value="ECO:0007669"/>
    <property type="project" value="InterPro"/>
</dbReference>
<protein>
    <recommendedName>
        <fullName evidence="22">Peptidase metallopeptidase domain-containing protein</fullName>
    </recommendedName>
</protein>
<evidence type="ECO:0000313" key="24">
    <source>
        <dbReference type="Proteomes" id="UP000694569"/>
    </source>
</evidence>
<accession>A0A8C5Q962</accession>
<feature type="binding site" evidence="17">
    <location>
        <position position="195"/>
    </location>
    <ligand>
        <name>Ca(2+)</name>
        <dbReference type="ChEBI" id="CHEBI:29108"/>
        <label>2</label>
    </ligand>
</feature>
<sequence length="458" mass="52564">MTRLLLLLLLSAACCSMMPDASQPQGGQDDAEYEEGYLKKHNNLETSVSQQPMEKSSTLITEKIHQMQKSFGLQVKENLGAATSETTSRPQCGVPDVGDYTFFQNRPKWNKQDLTYRIINYNRYLTFEEVDIAIQKACKVWSDVTPLTFTRVFNDVADIDILFARGAHNDFQPFDGPGKYLAHAFPPRNDIISGDIHFDDDEMWTSGNNGVNLFLVAAHELGHSLGLHHSDYVHALMHSQYKFIEPDEFQLSQDDIDGIQVLYGARKKKDTCRNVKFDAATTFRGETFFFEGEYFWRHIPQNTKVQRVLIRAFWPSLPSNIQAAYEYQRKDQVLLFRGKTYWILSGAKVSKDSPKSIYKLGFSKSVKMIDAAVHIVATKKTYFFVGSQYWSYDELEQRMDTDSPKQTSEDFPGIRKKVHAAFESNGLLYLFSGNRQYAFSPKMKRVTSLLEYSSWINC</sequence>
<feature type="disulfide bond" evidence="18">
    <location>
        <begin position="272"/>
        <end position="458"/>
    </location>
</feature>
<proteinExistence type="inferred from homology"/>
<dbReference type="SMART" id="SM00235">
    <property type="entry name" value="ZnMc"/>
    <property type="match status" value="1"/>
</dbReference>
<feature type="active site" evidence="15">
    <location>
        <position position="220"/>
    </location>
</feature>
<dbReference type="Proteomes" id="UP000694569">
    <property type="component" value="Unplaced"/>
</dbReference>
<dbReference type="InterPro" id="IPR036365">
    <property type="entry name" value="PGBD-like_sf"/>
</dbReference>
<dbReference type="Gene3D" id="2.110.10.10">
    <property type="entry name" value="Hemopexin-like domain"/>
    <property type="match status" value="1"/>
</dbReference>
<dbReference type="PROSITE" id="PS51642">
    <property type="entry name" value="HEMOPEXIN_2"/>
    <property type="match status" value="4"/>
</dbReference>
<dbReference type="InterPro" id="IPR001818">
    <property type="entry name" value="Pept_M10_metallopeptidase"/>
</dbReference>
<feature type="binding site" evidence="16">
    <location>
        <position position="229"/>
    </location>
    <ligand>
        <name>Zn(2+)</name>
        <dbReference type="ChEBI" id="CHEBI:29105"/>
        <label>2</label>
        <note>catalytic</note>
    </ligand>
</feature>
<feature type="binding site" description="in inhibited form" evidence="17">
    <location>
        <position position="92"/>
    </location>
    <ligand>
        <name>Zn(2+)</name>
        <dbReference type="ChEBI" id="CHEBI:29105"/>
        <label>2</label>
        <note>catalytic</note>
    </ligand>
</feature>
<feature type="domain" description="Peptidase metallopeptidase" evidence="22">
    <location>
        <begin position="105"/>
        <end position="265"/>
    </location>
</feature>
<dbReference type="SUPFAM" id="SSF55486">
    <property type="entry name" value="Metalloproteases ('zincins'), catalytic domain"/>
    <property type="match status" value="1"/>
</dbReference>
<keyword evidence="6 16" id="KW-0479">Metal-binding</keyword>
<evidence type="ECO:0000256" key="18">
    <source>
        <dbReference type="PIRSR" id="PIRSR621190-3"/>
    </source>
</evidence>
<dbReference type="GO" id="GO:0004222">
    <property type="term" value="F:metalloendopeptidase activity"/>
    <property type="evidence" value="ECO:0007669"/>
    <property type="project" value="InterPro"/>
</dbReference>
<evidence type="ECO:0000256" key="11">
    <source>
        <dbReference type="ARBA" id="ARBA00022837"/>
    </source>
</evidence>
<dbReference type="InterPro" id="IPR024079">
    <property type="entry name" value="MetalloPept_cat_dom_sf"/>
</dbReference>
<comment type="cofactor">
    <cofactor evidence="17">
        <name>Zn(2+)</name>
        <dbReference type="ChEBI" id="CHEBI:29105"/>
    </cofactor>
    <text evidence="17">Binds 2 Zn(2+) ions per subunit.</text>
</comment>
<keyword evidence="5" id="KW-0645">Protease</keyword>
<comment type="similarity">
    <text evidence="2">Belongs to the peptidase M10A family.</text>
</comment>
<keyword evidence="9" id="KW-0378">Hydrolase</keyword>
<feature type="repeat" description="Hemopexin" evidence="20">
    <location>
        <begin position="318"/>
        <end position="364"/>
    </location>
</feature>
<feature type="binding site" evidence="17">
    <location>
        <position position="372"/>
    </location>
    <ligand>
        <name>Ca(2+)</name>
        <dbReference type="ChEBI" id="CHEBI:29108"/>
        <label>5</label>
    </ligand>
</feature>
<feature type="chain" id="PRO_5034515420" description="Peptidase metallopeptidase domain-containing protein" evidence="21">
    <location>
        <begin position="17"/>
        <end position="458"/>
    </location>
</feature>
<feature type="binding site" evidence="17">
    <location>
        <position position="158"/>
    </location>
    <ligand>
        <name>Ca(2+)</name>
        <dbReference type="ChEBI" id="CHEBI:29108"/>
        <label>2</label>
    </ligand>
</feature>
<feature type="binding site" evidence="17">
    <location>
        <position position="197"/>
    </location>
    <ligand>
        <name>Zn(2+)</name>
        <dbReference type="ChEBI" id="CHEBI:29105"/>
        <label>1</label>
    </ligand>
</feature>
<dbReference type="GeneTree" id="ENSGT00940000165562"/>
<dbReference type="Pfam" id="PF00045">
    <property type="entry name" value="Hemopexin"/>
    <property type="match status" value="4"/>
</dbReference>
<dbReference type="Ensembl" id="ENSLLET00000034540.1">
    <property type="protein sequence ID" value="ENSLLEP00000033268.1"/>
    <property type="gene ID" value="ENSLLEG00000021072.1"/>
</dbReference>
<dbReference type="Gene3D" id="3.40.390.10">
    <property type="entry name" value="Collagenase (Catalytic Domain)"/>
    <property type="match status" value="1"/>
</dbReference>
<feature type="binding site" evidence="17">
    <location>
        <position position="202"/>
    </location>
    <ligand>
        <name>Ca(2+)</name>
        <dbReference type="ChEBI" id="CHEBI:29108"/>
        <label>1</label>
    </ligand>
</feature>
<feature type="repeat" description="Hemopexin" evidence="20">
    <location>
        <begin position="366"/>
        <end position="414"/>
    </location>
</feature>
<feature type="signal peptide" evidence="21">
    <location>
        <begin position="1"/>
        <end position="16"/>
    </location>
</feature>
<comment type="subcellular location">
    <subcellularLocation>
        <location evidence="1">Secreted</location>
        <location evidence="1">Extracellular space</location>
        <location evidence="1">Extracellular matrix</location>
    </subcellularLocation>
</comment>
<feature type="binding site" evidence="17">
    <location>
        <position position="200"/>
    </location>
    <ligand>
        <name>Ca(2+)</name>
        <dbReference type="ChEBI" id="CHEBI:29108"/>
        <label>1</label>
    </ligand>
</feature>
<dbReference type="FunFam" id="2.110.10.10:FF:000002">
    <property type="entry name" value="Matrix metallopeptidase 3"/>
    <property type="match status" value="1"/>
</dbReference>
<feature type="binding site" evidence="16">
    <location>
        <position position="219"/>
    </location>
    <ligand>
        <name>Zn(2+)</name>
        <dbReference type="ChEBI" id="CHEBI:29105"/>
        <label>2</label>
        <note>catalytic</note>
    </ligand>
</feature>
<feature type="binding site" evidence="17">
    <location>
        <position position="170"/>
    </location>
    <ligand>
        <name>Zn(2+)</name>
        <dbReference type="ChEBI" id="CHEBI:29105"/>
        <label>1</label>
    </ligand>
</feature>
<comment type="cofactor">
    <cofactor evidence="17">
        <name>Ca(2+)</name>
        <dbReference type="ChEBI" id="CHEBI:29108"/>
    </cofactor>
    <text evidence="17">Can bind about 5 Ca(2+) ions per subunit.</text>
</comment>
<feature type="binding site" evidence="17">
    <location>
        <position position="237"/>
    </location>
    <ligand>
        <name>Zn(2+)</name>
        <dbReference type="ChEBI" id="CHEBI:29105"/>
        <label>2</label>
        <note>catalytic</note>
    </ligand>
</feature>
<dbReference type="SUPFAM" id="SSF47090">
    <property type="entry name" value="PGBD-like"/>
    <property type="match status" value="1"/>
</dbReference>
<evidence type="ECO:0000256" key="19">
    <source>
        <dbReference type="PIRSR" id="PIRSR621190-5"/>
    </source>
</evidence>
<reference evidence="23" key="2">
    <citation type="submission" date="2025-09" db="UniProtKB">
        <authorList>
            <consortium name="Ensembl"/>
        </authorList>
    </citation>
    <scope>IDENTIFICATION</scope>
</reference>
<evidence type="ECO:0000256" key="6">
    <source>
        <dbReference type="ARBA" id="ARBA00022723"/>
    </source>
</evidence>
<feature type="repeat" description="Hemopexin" evidence="20">
    <location>
        <begin position="274"/>
        <end position="317"/>
    </location>
</feature>
<evidence type="ECO:0000256" key="21">
    <source>
        <dbReference type="SAM" id="SignalP"/>
    </source>
</evidence>
<feature type="binding site" evidence="16">
    <location>
        <position position="223"/>
    </location>
    <ligand>
        <name>Zn(2+)</name>
        <dbReference type="ChEBI" id="CHEBI:29105"/>
        <label>2</label>
        <note>catalytic</note>
    </ligand>
</feature>
<feature type="repeat" description="Hemopexin" evidence="20">
    <location>
        <begin position="415"/>
        <end position="458"/>
    </location>
</feature>
<feature type="binding site" evidence="17">
    <location>
        <position position="324"/>
    </location>
    <ligand>
        <name>Ca(2+)</name>
        <dbReference type="ChEBI" id="CHEBI:29108"/>
        <label>5</label>
    </ligand>
</feature>
<dbReference type="AlphaFoldDB" id="A0A8C5Q962"/>
<evidence type="ECO:0000256" key="7">
    <source>
        <dbReference type="ARBA" id="ARBA00022729"/>
    </source>
</evidence>
<keyword evidence="24" id="KW-1185">Reference proteome</keyword>
<dbReference type="OrthoDB" id="406838at2759"/>
<dbReference type="InterPro" id="IPR021190">
    <property type="entry name" value="Pept_M10A"/>
</dbReference>
<feature type="short sequence motif" description="Cysteine switch" evidence="19">
    <location>
        <begin position="90"/>
        <end position="97"/>
    </location>
</feature>
<dbReference type="GO" id="GO:0030574">
    <property type="term" value="P:collagen catabolic process"/>
    <property type="evidence" value="ECO:0007669"/>
    <property type="project" value="TreeGrafter"/>
</dbReference>
<dbReference type="PROSITE" id="PS00024">
    <property type="entry name" value="HEMOPEXIN"/>
    <property type="match status" value="1"/>
</dbReference>
<dbReference type="InterPro" id="IPR006026">
    <property type="entry name" value="Peptidase_Metallo"/>
</dbReference>
<dbReference type="InterPro" id="IPR033739">
    <property type="entry name" value="M10A_MMP"/>
</dbReference>
<evidence type="ECO:0000256" key="16">
    <source>
        <dbReference type="PIRSR" id="PIRSR001191-2"/>
    </source>
</evidence>
<keyword evidence="11 17" id="KW-0106">Calcium</keyword>
<dbReference type="FunFam" id="3.40.390.10:FF:000007">
    <property type="entry name" value="Collagenase 3"/>
    <property type="match status" value="1"/>
</dbReference>
<evidence type="ECO:0000259" key="22">
    <source>
        <dbReference type="SMART" id="SM00235"/>
    </source>
</evidence>
<dbReference type="PANTHER" id="PTHR10201:SF326">
    <property type="entry name" value="MATRIX METALLOPROTEINASE-18"/>
    <property type="match status" value="1"/>
</dbReference>
<keyword evidence="3" id="KW-0964">Secreted</keyword>
<organism evidence="23 24">
    <name type="scientific">Leptobrachium leishanense</name>
    <name type="common">Leishan spiny toad</name>
    <dbReference type="NCBI Taxonomy" id="445787"/>
    <lineage>
        <taxon>Eukaryota</taxon>
        <taxon>Metazoa</taxon>
        <taxon>Chordata</taxon>
        <taxon>Craniata</taxon>
        <taxon>Vertebrata</taxon>
        <taxon>Euteleostomi</taxon>
        <taxon>Amphibia</taxon>
        <taxon>Batrachia</taxon>
        <taxon>Anura</taxon>
        <taxon>Pelobatoidea</taxon>
        <taxon>Megophryidae</taxon>
        <taxon>Leptobrachium</taxon>
    </lineage>
</organism>
<feature type="binding site" evidence="17">
    <location>
        <position position="176"/>
    </location>
    <ligand>
        <name>Ca(2+)</name>
        <dbReference type="ChEBI" id="CHEBI:29108"/>
        <label>3</label>
    </ligand>
</feature>
<dbReference type="InterPro" id="IPR000585">
    <property type="entry name" value="Hemopexin-like_dom"/>
</dbReference>
<feature type="binding site" evidence="17">
    <location>
        <position position="175"/>
    </location>
    <ligand>
        <name>Ca(2+)</name>
        <dbReference type="ChEBI" id="CHEBI:29108"/>
        <label>3</label>
    </ligand>
</feature>
<evidence type="ECO:0000256" key="1">
    <source>
        <dbReference type="ARBA" id="ARBA00004498"/>
    </source>
</evidence>
<keyword evidence="4" id="KW-0272">Extracellular matrix</keyword>
<dbReference type="GO" id="GO:0030198">
    <property type="term" value="P:extracellular matrix organization"/>
    <property type="evidence" value="ECO:0007669"/>
    <property type="project" value="TreeGrafter"/>
</dbReference>
<dbReference type="PANTHER" id="PTHR10201">
    <property type="entry name" value="MATRIX METALLOPROTEINASE"/>
    <property type="match status" value="1"/>
</dbReference>
<evidence type="ECO:0000313" key="23">
    <source>
        <dbReference type="Ensembl" id="ENSLLEP00000033268.1"/>
    </source>
</evidence>
<evidence type="ECO:0000256" key="12">
    <source>
        <dbReference type="ARBA" id="ARBA00023049"/>
    </source>
</evidence>
<evidence type="ECO:0000256" key="17">
    <source>
        <dbReference type="PIRSR" id="PIRSR621190-2"/>
    </source>
</evidence>
<dbReference type="Pfam" id="PF00413">
    <property type="entry name" value="Peptidase_M10"/>
    <property type="match status" value="1"/>
</dbReference>
<dbReference type="InterPro" id="IPR036375">
    <property type="entry name" value="Hemopexin-like_dom_sf"/>
</dbReference>
<reference evidence="23" key="1">
    <citation type="submission" date="2025-08" db="UniProtKB">
        <authorList>
            <consortium name="Ensembl"/>
        </authorList>
    </citation>
    <scope>IDENTIFICATION</scope>
</reference>
<dbReference type="InterPro" id="IPR018486">
    <property type="entry name" value="Hemopexin_CS"/>
</dbReference>
<keyword evidence="10 16" id="KW-0862">Zinc</keyword>
<keyword evidence="7 21" id="KW-0732">Signal</keyword>
<keyword evidence="14 18" id="KW-1015">Disulfide bond</keyword>
<evidence type="ECO:0000256" key="13">
    <source>
        <dbReference type="ARBA" id="ARBA00023145"/>
    </source>
</evidence>